<feature type="region of interest" description="Disordered" evidence="1">
    <location>
        <begin position="429"/>
        <end position="473"/>
    </location>
</feature>
<feature type="compositionally biased region" description="Polar residues" evidence="1">
    <location>
        <begin position="633"/>
        <end position="658"/>
    </location>
</feature>
<accession>A0ABQ9IBZ1</accession>
<dbReference type="EMBL" id="JARBHB010000002">
    <property type="protein sequence ID" value="KAJ8894178.1"/>
    <property type="molecule type" value="Genomic_DNA"/>
</dbReference>
<organism evidence="2 3">
    <name type="scientific">Dryococelus australis</name>
    <dbReference type="NCBI Taxonomy" id="614101"/>
    <lineage>
        <taxon>Eukaryota</taxon>
        <taxon>Metazoa</taxon>
        <taxon>Ecdysozoa</taxon>
        <taxon>Arthropoda</taxon>
        <taxon>Hexapoda</taxon>
        <taxon>Insecta</taxon>
        <taxon>Pterygota</taxon>
        <taxon>Neoptera</taxon>
        <taxon>Polyneoptera</taxon>
        <taxon>Phasmatodea</taxon>
        <taxon>Verophasmatodea</taxon>
        <taxon>Anareolatae</taxon>
        <taxon>Phasmatidae</taxon>
        <taxon>Eurycanthinae</taxon>
        <taxon>Dryococelus</taxon>
    </lineage>
</organism>
<feature type="region of interest" description="Disordered" evidence="1">
    <location>
        <begin position="959"/>
        <end position="980"/>
    </location>
</feature>
<reference evidence="2 3" key="1">
    <citation type="submission" date="2023-02" db="EMBL/GenBank/DDBJ databases">
        <title>LHISI_Scaffold_Assembly.</title>
        <authorList>
            <person name="Stuart O.P."/>
            <person name="Cleave R."/>
            <person name="Magrath M.J.L."/>
            <person name="Mikheyev A.S."/>
        </authorList>
    </citation>
    <scope>NUCLEOTIDE SEQUENCE [LARGE SCALE GENOMIC DNA]</scope>
    <source>
        <strain evidence="2">Daus_M_001</strain>
        <tissue evidence="2">Leg muscle</tissue>
    </source>
</reference>
<feature type="compositionally biased region" description="Basic and acidic residues" evidence="1">
    <location>
        <begin position="1251"/>
        <end position="1270"/>
    </location>
</feature>
<protein>
    <submittedName>
        <fullName evidence="2">Uncharacterized protein</fullName>
    </submittedName>
</protein>
<evidence type="ECO:0000313" key="3">
    <source>
        <dbReference type="Proteomes" id="UP001159363"/>
    </source>
</evidence>
<name>A0ABQ9IBZ1_9NEOP</name>
<evidence type="ECO:0000313" key="2">
    <source>
        <dbReference type="EMBL" id="KAJ8894178.1"/>
    </source>
</evidence>
<proteinExistence type="predicted"/>
<dbReference type="Proteomes" id="UP001159363">
    <property type="component" value="Chromosome 2"/>
</dbReference>
<feature type="region of interest" description="Disordered" evidence="1">
    <location>
        <begin position="1211"/>
        <end position="1277"/>
    </location>
</feature>
<feature type="region of interest" description="Disordered" evidence="1">
    <location>
        <begin position="616"/>
        <end position="661"/>
    </location>
</feature>
<gene>
    <name evidence="2" type="ORF">PR048_006788</name>
</gene>
<sequence>MLAVVAHSLPMLQKMDDFVDLLDSGSGWSRSRITGLVVPLEVVSSSSGIKIAASRHRPSLIWGGGGLNTFPGGGMGRGTDPGAPLNRIVDKICLLNVKEKYLGQSQLAQAHCRVKPTTSTIMCPRSTRPDNIFNLCFNEITPTKPSVIVREPISALTPDGDRKLWVPRFPFSEDKFPRNWTPNIQSLKAPWLLSQRGLDYEDNKVDKAWCVKVLREYKWSGDVWMPLYIENEMARGNGRSPRKTTYQWHRPAHFLRTKIRELPRWESNPFRLGYHRSRQASRCRRSDTFTSRVVARTHAHVVQVPWPAARLTSSPPPPSLEGQMDLPRCPGSTAATASPRAPVMDMDSAAFNTLARFGLDTALTSLGTSSCNPRARASPSPIGRRRAVTQQVKAVHDKCLVGLSTAPRSPHATGSNPAGNRTRFAYSWETSSLTATPPRPPCVRRETKSRRSSSPVSAEIKEADPATGCVRGGKGRTVEKLAADRPRVHAGTCLCEKGDVTCPWVLRDDVRLLAIRPFPTTRWNAHDSLARESPLNVVATVGIPSYKSAPRPPPISNTSTFGGKLFPLSAPSHIWVGLFDLRSHRRRGSPSRGNSSDMLDRHQAKFFHVRCLTDTSQGSSESTRSLRRGIRSVISSSPRHGKSVYTTMTAKRNINKPNTRFHRLHGSTDTEELGVAQPSYVYQYVIRVLMRLIIVFMTFILAPWWEASKLTAQPPHCTAPRRSDDFPVLNELSTSIPRVCPNSPEEHTCAYMSPEVTSEYCPNCKGSTPFIQLRCKHYDIARSYAASDRHAACDLTCISGAHVPRLCCTTSTGHVGRLLALGVSMLNCHPPGSEFDSWFGRLLAGVKRHMLASSDFRGVKKSFHLRVPFSQDRSLESICECCKRTASLAHCPANALINVAEHLYAQMRNIFLLKNVNDKDSPRHLASAWLAVTCQSPLNFHGRGNFGTICTAGLERGQIKESGPKEPGAPGGGMESSSLYREQPLPAMRVKMKRRLDHIISKITEVEPPLVSRTPAICFSENGITCQRHFGKLFVNQRLGPEGASTNRTYSLARSNMHSTALRLKHCTPLRVGATRLQKCVLVSPVWLPRFLTLDAGVSAIATCELEIYGAWDGIARTPADAINSPGRTSRAGRGCKEFLASRLRYQPPGAGHEKKHLPAFPPAPRETGNSFCHCTLHQKLLKLTEVAPGFSQVGIVWDDALVGGFSQRSPVSPPLHSVSEEGLSSFGDKGMGSRSQAPTSRHCGFPFFPEQERRIHDSESRTRDSEPRQANRGGSADMAVAAILRVNEAVKFGAWRDYSRAETNSMHTCSVTRREVARDRQQPGQHARNKNDLQARCGVRSRVEVSRRVASASPRVCPAPTESLSYHDVSGGQFIDYWWLVEFQCRGSTHSHLTVWVKNHPNFETREGILMIDRACGVKYHLKIPICCDENTCTPVQSLAPSGDGALDARGNVALIATPRSLFSNTEGNKISSQAGASSPCFKQVMFAACRRACRMFQGRVFSCESACSGANPFIRDAHTARMNMQPHVRACDQYPPRHRRRPADYCNHMLMPPREKAGCLTPICGCRAWTRHSLWESLLFRARSGSAARQASVSRNSTYLLVNLFRSLAENCYVRNWSCINHGLEMPPPVIFQWIEIRGAFRADGRPRYVKLRRVFDLHVLINTPTCCASWEVTCMSRHKNILYMRKKRLKIYLKLHFLPTCILHAVVTDMDEPLKNFFGPKIVQLSPDINAPSSLAACASVEFGPPRGQHWLRPLTATPDVIQDGPVVWGRGPVLTSVKASNTRRDSSWRDRFLIAA</sequence>
<keyword evidence="3" id="KW-1185">Reference proteome</keyword>
<evidence type="ECO:0000256" key="1">
    <source>
        <dbReference type="SAM" id="MobiDB-lite"/>
    </source>
</evidence>
<comment type="caution">
    <text evidence="2">The sequence shown here is derived from an EMBL/GenBank/DDBJ whole genome shotgun (WGS) entry which is preliminary data.</text>
</comment>